<reference evidence="5" key="2">
    <citation type="submission" date="2016-08" db="EMBL/GenBank/DDBJ databases">
        <title>Discovery of first anaerobic lithoheterotrophic haloarchae widely represented in hypersaline habitats.</title>
        <authorList>
            <person name="Sorokin D.Y."/>
            <person name="Kublanov I.V."/>
            <person name="Roman P."/>
            <person name="Sinninghe Damste J.S."/>
            <person name="Golyshin P.N."/>
            <person name="Rojo D."/>
            <person name="Ciordia S."/>
            <person name="Mena Md.C."/>
            <person name="Ferrer M."/>
            <person name="Smedile F."/>
            <person name="Messina E."/>
            <person name="La Cono V."/>
            <person name="Yakimov M.M."/>
        </authorList>
    </citation>
    <scope>NUCLEOTIDE SEQUENCE [LARGE SCALE GENOMIC DNA]</scope>
    <source>
        <strain evidence="5">HSR6</strain>
    </source>
</reference>
<dbReference type="Proteomes" id="UP000186165">
    <property type="component" value="Chromosome"/>
</dbReference>
<reference evidence="2 4" key="1">
    <citation type="submission" date="2016-06" db="EMBL/GenBank/DDBJ databases">
        <title>Discovery of anaerobic lithoheterotrophic haloarchaeon capable of sulfur respiration by hydrogen and formate.</title>
        <authorList>
            <person name="Sorokin D.Y."/>
            <person name="Kublanov I.V."/>
            <person name="Roman P."/>
            <person name="Sinninghe Damste J.S."/>
            <person name="Golyshin P.N."/>
            <person name="Rojo D."/>
            <person name="Ciordia S."/>
            <person name="Mena Md.C."/>
            <person name="Ferrer M."/>
            <person name="Smedile F."/>
            <person name="Messina E."/>
            <person name="La Cono V."/>
            <person name="Yakimov M.M."/>
        </authorList>
    </citation>
    <scope>NUCLEOTIDE SEQUENCE [LARGE SCALE GENOMIC DNA]</scope>
    <source>
        <strain evidence="2 4">HTSR1</strain>
    </source>
</reference>
<accession>A0A1J1ABH0</accession>
<dbReference type="RefSeq" id="WP_070364421.1">
    <property type="nucleotide sequence ID" value="NZ_CP016070.1"/>
</dbReference>
<evidence type="ECO:0000259" key="1">
    <source>
        <dbReference type="PROSITE" id="PS50851"/>
    </source>
</evidence>
<accession>A0A1D8S2W6</accession>
<evidence type="ECO:0000313" key="2">
    <source>
        <dbReference type="EMBL" id="AOW79671.1"/>
    </source>
</evidence>
<dbReference type="STRING" id="1873524.HSR6_0456"/>
<feature type="domain" description="CheW-like" evidence="1">
    <location>
        <begin position="13"/>
        <end position="146"/>
    </location>
</feature>
<dbReference type="Pfam" id="PF01584">
    <property type="entry name" value="CheW"/>
    <property type="match status" value="1"/>
</dbReference>
<evidence type="ECO:0000313" key="4">
    <source>
        <dbReference type="Proteomes" id="UP000185608"/>
    </source>
</evidence>
<evidence type="ECO:0000313" key="5">
    <source>
        <dbReference type="Proteomes" id="UP000186165"/>
    </source>
</evidence>
<dbReference type="Gene3D" id="2.40.50.180">
    <property type="entry name" value="CheA-289, Domain 4"/>
    <property type="match status" value="1"/>
</dbReference>
<name>A0A1D8S2W6_9EURY</name>
<dbReference type="InterPro" id="IPR039315">
    <property type="entry name" value="CheW"/>
</dbReference>
<dbReference type="KEGG" id="hhsr:HSR6_0456"/>
<dbReference type="EMBL" id="CP016804">
    <property type="protein sequence ID" value="APE94921.1"/>
    <property type="molecule type" value="Genomic_DNA"/>
</dbReference>
<dbReference type="OrthoDB" id="115049at2157"/>
<dbReference type="InterPro" id="IPR002545">
    <property type="entry name" value="CheW-lke_dom"/>
</dbReference>
<dbReference type="GO" id="GO:0005829">
    <property type="term" value="C:cytosol"/>
    <property type="evidence" value="ECO:0007669"/>
    <property type="project" value="TreeGrafter"/>
</dbReference>
<dbReference type="PROSITE" id="PS50851">
    <property type="entry name" value="CHEW"/>
    <property type="match status" value="1"/>
</dbReference>
<dbReference type="GO" id="GO:0006935">
    <property type="term" value="P:chemotaxis"/>
    <property type="evidence" value="ECO:0007669"/>
    <property type="project" value="InterPro"/>
</dbReference>
<dbReference type="GO" id="GO:0007165">
    <property type="term" value="P:signal transduction"/>
    <property type="evidence" value="ECO:0007669"/>
    <property type="project" value="InterPro"/>
</dbReference>
<dbReference type="PATRIC" id="fig|1855411.3.peg.469"/>
<evidence type="ECO:0000313" key="3">
    <source>
        <dbReference type="EMBL" id="APE94921.1"/>
    </source>
</evidence>
<dbReference type="GeneID" id="30416980"/>
<dbReference type="Gene3D" id="2.30.30.40">
    <property type="entry name" value="SH3 Domains"/>
    <property type="match status" value="1"/>
</dbReference>
<dbReference type="KEGG" id="halh:HTSR_0472"/>
<dbReference type="PANTHER" id="PTHR22617">
    <property type="entry name" value="CHEMOTAXIS SENSOR HISTIDINE KINASE-RELATED"/>
    <property type="match status" value="1"/>
</dbReference>
<organism evidence="2 4">
    <name type="scientific">Halodesulfurarchaeum formicicum</name>
    <dbReference type="NCBI Taxonomy" id="1873524"/>
    <lineage>
        <taxon>Archaea</taxon>
        <taxon>Methanobacteriati</taxon>
        <taxon>Methanobacteriota</taxon>
        <taxon>Stenosarchaea group</taxon>
        <taxon>Halobacteria</taxon>
        <taxon>Halobacteriales</taxon>
        <taxon>Halobacteriaceae</taxon>
        <taxon>Halodesulfurarchaeum</taxon>
    </lineage>
</organism>
<dbReference type="AlphaFoldDB" id="A0A1D8S2W6"/>
<protein>
    <submittedName>
        <fullName evidence="2">Chemotaxis protein CheW</fullName>
    </submittedName>
</protein>
<dbReference type="Proteomes" id="UP000185608">
    <property type="component" value="Chromosome"/>
</dbReference>
<proteinExistence type="predicted"/>
<dbReference type="InterPro" id="IPR036061">
    <property type="entry name" value="CheW-like_dom_sf"/>
</dbReference>
<sequence>MAVTTDEQTAVEDREGVVFRLGDSEYCIDIGHVDEIVERGELTPLPNSAPHFEGVMDLRGETTTIFNPRSYFDVERDGDGGDRILILDQADANVGWVVDGVDRVITFASEHVETQVENGAVEGVLRRDDGFIILVDPTVVEDTTGAN</sequence>
<dbReference type="SMART" id="SM00260">
    <property type="entry name" value="CheW"/>
    <property type="match status" value="1"/>
</dbReference>
<dbReference type="SUPFAM" id="SSF50341">
    <property type="entry name" value="CheW-like"/>
    <property type="match status" value="1"/>
</dbReference>
<keyword evidence="5" id="KW-1185">Reference proteome</keyword>
<dbReference type="EMBL" id="CP016070">
    <property type="protein sequence ID" value="AOW79671.1"/>
    <property type="molecule type" value="Genomic_DNA"/>
</dbReference>
<gene>
    <name evidence="2" type="primary">cheW2</name>
    <name evidence="3" type="ORF">HSR6_0456</name>
    <name evidence="2" type="ORF">HTSR_0472</name>
</gene>
<dbReference type="PANTHER" id="PTHR22617:SF23">
    <property type="entry name" value="CHEMOTAXIS PROTEIN CHEW"/>
    <property type="match status" value="1"/>
</dbReference>
<reference evidence="3" key="3">
    <citation type="journal article" date="2017" name="ISME J.">
        <title>Discovery of anaerobic lithoheterotrophic haloarchaea, ubiquitous in hypersaline habitats.</title>
        <authorList>
            <person name="Sorokin D.Y."/>
            <person name="Messina E."/>
            <person name="Smedile F."/>
            <person name="Roman P."/>
            <person name="Damste J.S.S."/>
            <person name="Ciordia S."/>
            <person name="Mena M.C."/>
            <person name="Ferrer M."/>
            <person name="Golyshin P.N."/>
            <person name="Kublanov I.V."/>
            <person name="Samarov N.I."/>
            <person name="Toshchakov S.V."/>
            <person name="La Cono V."/>
            <person name="Yakimov M.M."/>
        </authorList>
    </citation>
    <scope>NUCLEOTIDE SEQUENCE</scope>
    <source>
        <strain evidence="3">HSR6</strain>
    </source>
</reference>